<dbReference type="STRING" id="1052260.SAMN05660199_00171"/>
<reference evidence="2" key="1">
    <citation type="submission" date="2016-10" db="EMBL/GenBank/DDBJ databases">
        <authorList>
            <person name="Varghese N."/>
            <person name="Submissions S."/>
        </authorList>
    </citation>
    <scope>NUCLEOTIDE SEQUENCE [LARGE SCALE GENOMIC DNA]</scope>
    <source>
        <strain evidence="2">DSM 45843</strain>
    </source>
</reference>
<name>A0A1H0C0H5_9ACTN</name>
<organism evidence="1 2">
    <name type="scientific">Klenkia soli</name>
    <dbReference type="NCBI Taxonomy" id="1052260"/>
    <lineage>
        <taxon>Bacteria</taxon>
        <taxon>Bacillati</taxon>
        <taxon>Actinomycetota</taxon>
        <taxon>Actinomycetes</taxon>
        <taxon>Geodermatophilales</taxon>
        <taxon>Geodermatophilaceae</taxon>
        <taxon>Klenkia</taxon>
    </lineage>
</organism>
<evidence type="ECO:0000313" key="1">
    <source>
        <dbReference type="EMBL" id="SDN51418.1"/>
    </source>
</evidence>
<dbReference type="EMBL" id="FNIR01000001">
    <property type="protein sequence ID" value="SDN51418.1"/>
    <property type="molecule type" value="Genomic_DNA"/>
</dbReference>
<evidence type="ECO:0000313" key="2">
    <source>
        <dbReference type="Proteomes" id="UP000199088"/>
    </source>
</evidence>
<gene>
    <name evidence="1" type="ORF">SAMN05660199_00171</name>
</gene>
<sequence length="61" mass="6911">MNASSASAASRGRRALVRQYGEQGASYLEHLQEVTGNNRYLQSAIDKVQQRAEERDDKKRD</sequence>
<proteinExistence type="predicted"/>
<protein>
    <submittedName>
        <fullName evidence="1">Uncharacterized protein</fullName>
    </submittedName>
</protein>
<keyword evidence="2" id="KW-1185">Reference proteome</keyword>
<dbReference type="RefSeq" id="WP_131801649.1">
    <property type="nucleotide sequence ID" value="NZ_FNIR01000001.1"/>
</dbReference>
<dbReference type="Proteomes" id="UP000199088">
    <property type="component" value="Unassembled WGS sequence"/>
</dbReference>
<dbReference type="AlphaFoldDB" id="A0A1H0C0H5"/>
<accession>A0A1H0C0H5</accession>